<gene>
    <name evidence="1" type="ORF">QAD02_020831</name>
</gene>
<accession>A0ACC2PPI9</accession>
<proteinExistence type="predicted"/>
<dbReference type="Proteomes" id="UP001239111">
    <property type="component" value="Chromosome 1"/>
</dbReference>
<keyword evidence="2" id="KW-1185">Reference proteome</keyword>
<reference evidence="1" key="1">
    <citation type="submission" date="2023-04" db="EMBL/GenBank/DDBJ databases">
        <title>A chromosome-level genome assembly of the parasitoid wasp Eretmocerus hayati.</title>
        <authorList>
            <person name="Zhong Y."/>
            <person name="Liu S."/>
            <person name="Liu Y."/>
        </authorList>
    </citation>
    <scope>NUCLEOTIDE SEQUENCE</scope>
    <source>
        <strain evidence="1">ZJU_SS_LIU_2023</strain>
    </source>
</reference>
<organism evidence="1 2">
    <name type="scientific">Eretmocerus hayati</name>
    <dbReference type="NCBI Taxonomy" id="131215"/>
    <lineage>
        <taxon>Eukaryota</taxon>
        <taxon>Metazoa</taxon>
        <taxon>Ecdysozoa</taxon>
        <taxon>Arthropoda</taxon>
        <taxon>Hexapoda</taxon>
        <taxon>Insecta</taxon>
        <taxon>Pterygota</taxon>
        <taxon>Neoptera</taxon>
        <taxon>Endopterygota</taxon>
        <taxon>Hymenoptera</taxon>
        <taxon>Apocrita</taxon>
        <taxon>Proctotrupomorpha</taxon>
        <taxon>Chalcidoidea</taxon>
        <taxon>Aphelinidae</taxon>
        <taxon>Aphelininae</taxon>
        <taxon>Eretmocerus</taxon>
    </lineage>
</organism>
<evidence type="ECO:0000313" key="1">
    <source>
        <dbReference type="EMBL" id="KAJ8685038.1"/>
    </source>
</evidence>
<comment type="caution">
    <text evidence="1">The sequence shown here is derived from an EMBL/GenBank/DDBJ whole genome shotgun (WGS) entry which is preliminary data.</text>
</comment>
<evidence type="ECO:0000313" key="2">
    <source>
        <dbReference type="Proteomes" id="UP001239111"/>
    </source>
</evidence>
<sequence length="101" mass="11800">MSNPHITEKFQEQNDKLAALLVDISNLDQRKQPSQNHPTPKPQKDVETDHNDPFSWEEKYNDAVTIRKDYHKKNAALKEEVDQLLKSVAKSKEQYKRVNIS</sequence>
<name>A0ACC2PPI9_9HYME</name>
<dbReference type="EMBL" id="CM056741">
    <property type="protein sequence ID" value="KAJ8685038.1"/>
    <property type="molecule type" value="Genomic_DNA"/>
</dbReference>
<protein>
    <submittedName>
        <fullName evidence="1">Uncharacterized protein</fullName>
    </submittedName>
</protein>